<sequence length="465" mass="50702">MFQPVPIFGQSSVDLVNVEKIAGGRVPRPRLERLEELIAQAPALIEPTQDPGRIARDLERLGPLRDPVDLLYRQQLLCSTASNAELPVRVDEAYKQLRTVQGEDGNPAFPDAAVHVVIPSASLRTRAKLTSFLVRADYDQQMRDGKIDDLMVAHVAGASVFASSEGLWEGLYTFDAYIGPLLGAISPAVWGFAIARGFGIVVMSLGSALNGRRPGGPAEPLQMLSIRDRAGETVFPVLATRAVSDSLSWWCYHLQRFLEVISDPRVFAGPDGRYRPARHLQCLASVEQVFRLTHSIQTSHRDSTARRALFHTVMDTLEGLLGYSTERMCTASFAIKKLAELAASMTDRQAALLLHGAERGVEALSALQHGFFLPRQLNVEVVNVPGRADLSLEGAAAHYVKLLRNATHGYGGKPGANDSARTEALLANHDGEVPHDLPALAYLYLLYLISHPGIVGRNSAGRARK</sequence>
<dbReference type="Proteomes" id="UP001595947">
    <property type="component" value="Unassembled WGS sequence"/>
</dbReference>
<organism evidence="1 2">
    <name type="scientific">Actinomycetospora atypica</name>
    <dbReference type="NCBI Taxonomy" id="1290095"/>
    <lineage>
        <taxon>Bacteria</taxon>
        <taxon>Bacillati</taxon>
        <taxon>Actinomycetota</taxon>
        <taxon>Actinomycetes</taxon>
        <taxon>Pseudonocardiales</taxon>
        <taxon>Pseudonocardiaceae</taxon>
        <taxon>Actinomycetospora</taxon>
    </lineage>
</organism>
<dbReference type="EMBL" id="JBHSIV010000015">
    <property type="protein sequence ID" value="MFC5063660.1"/>
    <property type="molecule type" value="Genomic_DNA"/>
</dbReference>
<reference evidence="2" key="1">
    <citation type="journal article" date="2019" name="Int. J. Syst. Evol. Microbiol.">
        <title>The Global Catalogue of Microorganisms (GCM) 10K type strain sequencing project: providing services to taxonomists for standard genome sequencing and annotation.</title>
        <authorList>
            <consortium name="The Broad Institute Genomics Platform"/>
            <consortium name="The Broad Institute Genome Sequencing Center for Infectious Disease"/>
            <person name="Wu L."/>
            <person name="Ma J."/>
        </authorList>
    </citation>
    <scope>NUCLEOTIDE SEQUENCE [LARGE SCALE GENOMIC DNA]</scope>
    <source>
        <strain evidence="2">CGMCC 4.7093</strain>
    </source>
</reference>
<gene>
    <name evidence="1" type="ORF">ACFPBZ_15665</name>
</gene>
<keyword evidence="2" id="KW-1185">Reference proteome</keyword>
<accession>A0ABV9YLD0</accession>
<proteinExistence type="predicted"/>
<comment type="caution">
    <text evidence="1">The sequence shown here is derived from an EMBL/GenBank/DDBJ whole genome shotgun (WGS) entry which is preliminary data.</text>
</comment>
<evidence type="ECO:0000313" key="1">
    <source>
        <dbReference type="EMBL" id="MFC5063660.1"/>
    </source>
</evidence>
<evidence type="ECO:0000313" key="2">
    <source>
        <dbReference type="Proteomes" id="UP001595947"/>
    </source>
</evidence>
<protein>
    <submittedName>
        <fullName evidence="1">Uncharacterized protein</fullName>
    </submittedName>
</protein>
<name>A0ABV9YLD0_9PSEU</name>
<dbReference type="RefSeq" id="WP_378037007.1">
    <property type="nucleotide sequence ID" value="NZ_JBHSIV010000015.1"/>
</dbReference>